<organism evidence="2 3">
    <name type="scientific">Stylosanthes scabra</name>
    <dbReference type="NCBI Taxonomy" id="79078"/>
    <lineage>
        <taxon>Eukaryota</taxon>
        <taxon>Viridiplantae</taxon>
        <taxon>Streptophyta</taxon>
        <taxon>Embryophyta</taxon>
        <taxon>Tracheophyta</taxon>
        <taxon>Spermatophyta</taxon>
        <taxon>Magnoliopsida</taxon>
        <taxon>eudicotyledons</taxon>
        <taxon>Gunneridae</taxon>
        <taxon>Pentapetalae</taxon>
        <taxon>rosids</taxon>
        <taxon>fabids</taxon>
        <taxon>Fabales</taxon>
        <taxon>Fabaceae</taxon>
        <taxon>Papilionoideae</taxon>
        <taxon>50 kb inversion clade</taxon>
        <taxon>dalbergioids sensu lato</taxon>
        <taxon>Dalbergieae</taxon>
        <taxon>Pterocarpus clade</taxon>
        <taxon>Stylosanthes</taxon>
    </lineage>
</organism>
<name>A0ABU6WR21_9FABA</name>
<accession>A0ABU6WR21</accession>
<reference evidence="2 3" key="1">
    <citation type="journal article" date="2023" name="Plants (Basel)">
        <title>Bridging the Gap: Combining Genomics and Transcriptomics Approaches to Understand Stylosanthes scabra, an Orphan Legume from the Brazilian Caatinga.</title>
        <authorList>
            <person name="Ferreira-Neto J.R.C."/>
            <person name="da Silva M.D."/>
            <person name="Binneck E."/>
            <person name="de Melo N.F."/>
            <person name="da Silva R.H."/>
            <person name="de Melo A.L.T.M."/>
            <person name="Pandolfi V."/>
            <person name="Bustamante F.O."/>
            <person name="Brasileiro-Vidal A.C."/>
            <person name="Benko-Iseppon A.M."/>
        </authorList>
    </citation>
    <scope>NUCLEOTIDE SEQUENCE [LARGE SCALE GENOMIC DNA]</scope>
    <source>
        <tissue evidence="2">Leaves</tissue>
    </source>
</reference>
<dbReference type="Proteomes" id="UP001341840">
    <property type="component" value="Unassembled WGS sequence"/>
</dbReference>
<feature type="compositionally biased region" description="Polar residues" evidence="1">
    <location>
        <begin position="42"/>
        <end position="51"/>
    </location>
</feature>
<sequence>MQDQPLEKDNYIENQQQPYEDLNANIYSSEWRNHPHFGWGGSQSPKNNHFQNHPPYQPFQPSPFPQPITLSTPPQPKLPEANFDAALEKLTMTTMEFVQTTTTFIEEARTNFRNQESAIRNLETQMGQIARQFSTPIPNAFPSETMVNPTVECYAINIRSGEALQDSKQKGLNKEDVKGTPTKQTKEEMVMNAIQYLEEDEEDWYMRIDVIEELNREVQQEDAMQKFQAKQGRYDVLDDTNQDFVMQEINAIVQKNIAEMRQEHLELQQPSVEEIQPNKVEVQQHIHILLQQKNNGDMQLLHLEIQQQRTDEVHPHNGEVQPKVIDLLQQKNKGEVQQKTKYATLKGRPSRMLNHLPPILKYAFLGNTKNLTCQCKMLVDISHMLNTMKHEVRKLWDPG</sequence>
<dbReference type="EMBL" id="JASCZI010182144">
    <property type="protein sequence ID" value="MED6187153.1"/>
    <property type="molecule type" value="Genomic_DNA"/>
</dbReference>
<feature type="region of interest" description="Disordered" evidence="1">
    <location>
        <begin position="1"/>
        <end position="53"/>
    </location>
</feature>
<keyword evidence="3" id="KW-1185">Reference proteome</keyword>
<proteinExistence type="predicted"/>
<protein>
    <submittedName>
        <fullName evidence="2">Uncharacterized protein</fullName>
    </submittedName>
</protein>
<evidence type="ECO:0000313" key="2">
    <source>
        <dbReference type="EMBL" id="MED6187153.1"/>
    </source>
</evidence>
<feature type="non-terminal residue" evidence="2">
    <location>
        <position position="399"/>
    </location>
</feature>
<feature type="compositionally biased region" description="Basic and acidic residues" evidence="1">
    <location>
        <begin position="1"/>
        <end position="11"/>
    </location>
</feature>
<gene>
    <name evidence="2" type="ORF">PIB30_073744</name>
</gene>
<evidence type="ECO:0000313" key="3">
    <source>
        <dbReference type="Proteomes" id="UP001341840"/>
    </source>
</evidence>
<evidence type="ECO:0000256" key="1">
    <source>
        <dbReference type="SAM" id="MobiDB-lite"/>
    </source>
</evidence>
<comment type="caution">
    <text evidence="2">The sequence shown here is derived from an EMBL/GenBank/DDBJ whole genome shotgun (WGS) entry which is preliminary data.</text>
</comment>